<feature type="domain" description="Tyr recombinase" evidence="5">
    <location>
        <begin position="184"/>
        <end position="374"/>
    </location>
</feature>
<dbReference type="InterPro" id="IPR004107">
    <property type="entry name" value="Integrase_SAM-like_N"/>
</dbReference>
<proteinExistence type="inferred from homology"/>
<protein>
    <submittedName>
        <fullName evidence="6">Site-specific recombinase XerD</fullName>
    </submittedName>
</protein>
<evidence type="ECO:0000313" key="6">
    <source>
        <dbReference type="EMBL" id="RZU40347.1"/>
    </source>
</evidence>
<dbReference type="Gene3D" id="1.10.150.130">
    <property type="match status" value="1"/>
</dbReference>
<accession>A0A4Q7YRL4</accession>
<dbReference type="SUPFAM" id="SSF56349">
    <property type="entry name" value="DNA breaking-rejoining enzymes"/>
    <property type="match status" value="1"/>
</dbReference>
<dbReference type="InterPro" id="IPR002104">
    <property type="entry name" value="Integrase_catalytic"/>
</dbReference>
<reference evidence="6 7" key="1">
    <citation type="submission" date="2019-02" db="EMBL/GenBank/DDBJ databases">
        <title>Genomic Encyclopedia of Archaeal and Bacterial Type Strains, Phase II (KMG-II): from individual species to whole genera.</title>
        <authorList>
            <person name="Goeker M."/>
        </authorList>
    </citation>
    <scope>NUCLEOTIDE SEQUENCE [LARGE SCALE GENOMIC DNA]</scope>
    <source>
        <strain evidence="6 7">DSM 18101</strain>
    </source>
</reference>
<dbReference type="PANTHER" id="PTHR30349">
    <property type="entry name" value="PHAGE INTEGRASE-RELATED"/>
    <property type="match status" value="1"/>
</dbReference>
<keyword evidence="4" id="KW-0233">DNA recombination</keyword>
<keyword evidence="7" id="KW-1185">Reference proteome</keyword>
<dbReference type="CDD" id="cd01189">
    <property type="entry name" value="INT_ICEBs1_C_like"/>
    <property type="match status" value="1"/>
</dbReference>
<evidence type="ECO:0000313" key="7">
    <source>
        <dbReference type="Proteomes" id="UP000292958"/>
    </source>
</evidence>
<evidence type="ECO:0000259" key="5">
    <source>
        <dbReference type="PROSITE" id="PS51898"/>
    </source>
</evidence>
<dbReference type="GO" id="GO:0015074">
    <property type="term" value="P:DNA integration"/>
    <property type="evidence" value="ECO:0007669"/>
    <property type="project" value="InterPro"/>
</dbReference>
<dbReference type="InterPro" id="IPR011010">
    <property type="entry name" value="DNA_brk_join_enz"/>
</dbReference>
<dbReference type="RefSeq" id="WP_165419991.1">
    <property type="nucleotide sequence ID" value="NZ_SHKW01000001.1"/>
</dbReference>
<comment type="caution">
    <text evidence="6">The sequence shown here is derived from an EMBL/GenBank/DDBJ whole genome shotgun (WGS) entry which is preliminary data.</text>
</comment>
<keyword evidence="3" id="KW-0238">DNA-binding</keyword>
<evidence type="ECO:0000256" key="1">
    <source>
        <dbReference type="ARBA" id="ARBA00008857"/>
    </source>
</evidence>
<evidence type="ECO:0000256" key="4">
    <source>
        <dbReference type="ARBA" id="ARBA00023172"/>
    </source>
</evidence>
<dbReference type="InterPro" id="IPR013762">
    <property type="entry name" value="Integrase-like_cat_sf"/>
</dbReference>
<name>A0A4Q7YRL4_9BACT</name>
<evidence type="ECO:0000256" key="3">
    <source>
        <dbReference type="ARBA" id="ARBA00023125"/>
    </source>
</evidence>
<dbReference type="PROSITE" id="PS51898">
    <property type="entry name" value="TYR_RECOMBINASE"/>
    <property type="match status" value="1"/>
</dbReference>
<dbReference type="GO" id="GO:0003677">
    <property type="term" value="F:DNA binding"/>
    <property type="evidence" value="ECO:0007669"/>
    <property type="project" value="UniProtKB-KW"/>
</dbReference>
<dbReference type="Pfam" id="PF14659">
    <property type="entry name" value="Phage_int_SAM_3"/>
    <property type="match status" value="1"/>
</dbReference>
<dbReference type="EMBL" id="SHKW01000001">
    <property type="protein sequence ID" value="RZU40347.1"/>
    <property type="molecule type" value="Genomic_DNA"/>
</dbReference>
<dbReference type="Pfam" id="PF00589">
    <property type="entry name" value="Phage_integrase"/>
    <property type="match status" value="1"/>
</dbReference>
<keyword evidence="2" id="KW-0229">DNA integration</keyword>
<dbReference type="InterPro" id="IPR010998">
    <property type="entry name" value="Integrase_recombinase_N"/>
</dbReference>
<dbReference type="PANTHER" id="PTHR30349:SF64">
    <property type="entry name" value="PROPHAGE INTEGRASE INTD-RELATED"/>
    <property type="match status" value="1"/>
</dbReference>
<gene>
    <name evidence="6" type="ORF">BDD14_1798</name>
</gene>
<comment type="similarity">
    <text evidence="1">Belongs to the 'phage' integrase family.</text>
</comment>
<evidence type="ECO:0000256" key="2">
    <source>
        <dbReference type="ARBA" id="ARBA00022908"/>
    </source>
</evidence>
<dbReference type="InterPro" id="IPR050090">
    <property type="entry name" value="Tyrosine_recombinase_XerCD"/>
</dbReference>
<dbReference type="Gene3D" id="1.10.443.10">
    <property type="entry name" value="Intergrase catalytic core"/>
    <property type="match status" value="1"/>
</dbReference>
<dbReference type="GO" id="GO:0006310">
    <property type="term" value="P:DNA recombination"/>
    <property type="evidence" value="ECO:0007669"/>
    <property type="project" value="UniProtKB-KW"/>
</dbReference>
<dbReference type="AlphaFoldDB" id="A0A4Q7YRL4"/>
<organism evidence="6 7">
    <name type="scientific">Edaphobacter modestus</name>
    <dbReference type="NCBI Taxonomy" id="388466"/>
    <lineage>
        <taxon>Bacteria</taxon>
        <taxon>Pseudomonadati</taxon>
        <taxon>Acidobacteriota</taxon>
        <taxon>Terriglobia</taxon>
        <taxon>Terriglobales</taxon>
        <taxon>Acidobacteriaceae</taxon>
        <taxon>Edaphobacter</taxon>
    </lineage>
</organism>
<sequence>MSFTRQSRYQQGSISRVSRSKGPDVWVYRWRELQPDGSRLQKKKIIGTVKEFPRRSDVQREVENLRSEINAEQADIGRTTFRELWGHFQTNELRSPIADRSPTTIQCYEENLKRHILPHWGDCFIDEIKAVKVEAWLSSLPYAPATKAKLRNQMSCLYSHAIRHELWDRLNPIAPVRQSSKRQSIPDILTLAEMTAILQNLSQPVHRIAVMVAAVTGLRRSEIRGLKWRDVDFGKLWLRLERGVVRNDQTKLKTEGSRKGVPLNQDLAAALAEWRQNCLYPTDNDWVIASPTTEGESPLWLDIVMRDHIKPAAVKASITKRIGWHTFRRSLASILAAKGEHVKVVQELLRHSNSSITMELYQQAEADAKRAAQNHVNGLFLTEKAS</sequence>
<dbReference type="Proteomes" id="UP000292958">
    <property type="component" value="Unassembled WGS sequence"/>
</dbReference>